<sequence>MGKITGCTLESLKKLIPNFLRANTIKAANEYRAYETVYTENNRGVSSSINLLAAKSLEDEFVLRLPVVTSTSEDAVSAENPNPVQALSYTTNKSAEELFEVRELFWTSDGWPVISPECYKEFKKSSLLSEKIIGHYEFVKLTPTLPQGVFNSVSLDILDITMQGASSTRNSWAVKMPENTEGRVELGGSIRGAWKLIDFETIEFTYANYKETCIIKEAWDNELDKLTIILTGKDSNGIACFAKKCDLPKLNF</sequence>
<dbReference type="InterPro" id="IPR032291">
    <property type="entry name" value="Abn2_C"/>
</dbReference>
<name>A0A1V4IYE7_9CLOT</name>
<keyword evidence="3" id="KW-1185">Reference proteome</keyword>
<dbReference type="AlphaFoldDB" id="A0A1V4IYE7"/>
<reference evidence="2 3" key="1">
    <citation type="submission" date="2017-03" db="EMBL/GenBank/DDBJ databases">
        <title>Genome sequence of Clostridium oryzae DSM 28571.</title>
        <authorList>
            <person name="Poehlein A."/>
            <person name="Daniel R."/>
        </authorList>
    </citation>
    <scope>NUCLEOTIDE SEQUENCE [LARGE SCALE GENOMIC DNA]</scope>
    <source>
        <strain evidence="2 3">DSM 28571</strain>
    </source>
</reference>
<evidence type="ECO:0000313" key="3">
    <source>
        <dbReference type="Proteomes" id="UP000190080"/>
    </source>
</evidence>
<evidence type="ECO:0000259" key="1">
    <source>
        <dbReference type="Pfam" id="PF16369"/>
    </source>
</evidence>
<dbReference type="OrthoDB" id="9801455at2"/>
<organism evidence="2 3">
    <name type="scientific">Clostridium oryzae</name>
    <dbReference type="NCBI Taxonomy" id="1450648"/>
    <lineage>
        <taxon>Bacteria</taxon>
        <taxon>Bacillati</taxon>
        <taxon>Bacillota</taxon>
        <taxon>Clostridia</taxon>
        <taxon>Eubacteriales</taxon>
        <taxon>Clostridiaceae</taxon>
        <taxon>Clostridium</taxon>
    </lineage>
</organism>
<proteinExistence type="predicted"/>
<dbReference type="RefSeq" id="WP_079422062.1">
    <property type="nucleotide sequence ID" value="NZ_MZGV01000004.1"/>
</dbReference>
<accession>A0A1V4IYE7</accession>
<comment type="caution">
    <text evidence="2">The sequence shown here is derived from an EMBL/GenBank/DDBJ whole genome shotgun (WGS) entry which is preliminary data.</text>
</comment>
<dbReference type="STRING" id="1450648.CLORY_06110"/>
<dbReference type="Pfam" id="PF16369">
    <property type="entry name" value="GH43_C"/>
    <property type="match status" value="1"/>
</dbReference>
<feature type="domain" description="Extracellular endo-alpha-(1-&gt;5)-L-arabinanase C-terminal" evidence="1">
    <location>
        <begin position="116"/>
        <end position="241"/>
    </location>
</feature>
<dbReference type="Gene3D" id="2.40.128.10">
    <property type="match status" value="1"/>
</dbReference>
<dbReference type="Proteomes" id="UP000190080">
    <property type="component" value="Unassembled WGS sequence"/>
</dbReference>
<protein>
    <recommendedName>
        <fullName evidence="1">Extracellular endo-alpha-(1-&gt;5)-L-arabinanase C-terminal domain-containing protein</fullName>
    </recommendedName>
</protein>
<gene>
    <name evidence="2" type="ORF">CLORY_06110</name>
</gene>
<dbReference type="EMBL" id="MZGV01000004">
    <property type="protein sequence ID" value="OPJ64417.1"/>
    <property type="molecule type" value="Genomic_DNA"/>
</dbReference>
<evidence type="ECO:0000313" key="2">
    <source>
        <dbReference type="EMBL" id="OPJ64417.1"/>
    </source>
</evidence>